<comment type="caution">
    <text evidence="1">The sequence shown here is derived from an EMBL/GenBank/DDBJ whole genome shotgun (WGS) entry which is preliminary data.</text>
</comment>
<name>A0A2T0X4E2_9RHOB</name>
<dbReference type="Proteomes" id="UP000238801">
    <property type="component" value="Unassembled WGS sequence"/>
</dbReference>
<gene>
    <name evidence="1" type="ORF">BCF33_2694</name>
</gene>
<protein>
    <submittedName>
        <fullName evidence="1">Uncharacterized protein</fullName>
    </submittedName>
</protein>
<dbReference type="AlphaFoldDB" id="A0A2T0X4E2"/>
<accession>A0A2T0X4E2</accession>
<dbReference type="EMBL" id="PVTT01000002">
    <property type="protein sequence ID" value="PRY93809.1"/>
    <property type="molecule type" value="Genomic_DNA"/>
</dbReference>
<dbReference type="RefSeq" id="WP_158259427.1">
    <property type="nucleotide sequence ID" value="NZ_PVTT01000002.1"/>
</dbReference>
<evidence type="ECO:0000313" key="1">
    <source>
        <dbReference type="EMBL" id="PRY93809.1"/>
    </source>
</evidence>
<keyword evidence="2" id="KW-1185">Reference proteome</keyword>
<sequence>MRQHGEARGLPPEDQEPCVVVLLDILFEGRAPSENRIEALLDRALRAERKPAWAR</sequence>
<organism evidence="1 2">
    <name type="scientific">Hasllibacter halocynthiae</name>
    <dbReference type="NCBI Taxonomy" id="595589"/>
    <lineage>
        <taxon>Bacteria</taxon>
        <taxon>Pseudomonadati</taxon>
        <taxon>Pseudomonadota</taxon>
        <taxon>Alphaproteobacteria</taxon>
        <taxon>Rhodobacterales</taxon>
        <taxon>Roseobacteraceae</taxon>
        <taxon>Hasllibacter</taxon>
    </lineage>
</organism>
<proteinExistence type="predicted"/>
<evidence type="ECO:0000313" key="2">
    <source>
        <dbReference type="Proteomes" id="UP000238801"/>
    </source>
</evidence>
<reference evidence="1 2" key="1">
    <citation type="submission" date="2018-03" db="EMBL/GenBank/DDBJ databases">
        <title>Genomic Encyclopedia of Archaeal and Bacterial Type Strains, Phase II (KMG-II): from individual species to whole genera.</title>
        <authorList>
            <person name="Goeker M."/>
        </authorList>
    </citation>
    <scope>NUCLEOTIDE SEQUENCE [LARGE SCALE GENOMIC DNA]</scope>
    <source>
        <strain evidence="1 2">DSM 29318</strain>
    </source>
</reference>